<dbReference type="EMBL" id="CP000851">
    <property type="protein sequence ID" value="ABV87402.1"/>
    <property type="molecule type" value="Genomic_DNA"/>
</dbReference>
<name>A8H4B5_SHEPA</name>
<dbReference type="Gene3D" id="3.50.80.20">
    <property type="entry name" value="D-Ala-D-Ala carboxypeptidase C, peptidase S13"/>
    <property type="match status" value="1"/>
</dbReference>
<keyword evidence="4" id="KW-1185">Reference proteome</keyword>
<keyword evidence="2 3" id="KW-0378">Hydrolase</keyword>
<dbReference type="HOGENOM" id="CLU_017692_1_1_6"/>
<dbReference type="Gene3D" id="3.40.710.10">
    <property type="entry name" value="DD-peptidase/beta-lactamase superfamily"/>
    <property type="match status" value="1"/>
</dbReference>
<dbReference type="SUPFAM" id="SSF56601">
    <property type="entry name" value="beta-lactamase/transpeptidase-like"/>
    <property type="match status" value="1"/>
</dbReference>
<dbReference type="KEGG" id="spl:Spea_2082"/>
<dbReference type="eggNOG" id="COG2027">
    <property type="taxonomic scope" value="Bacteria"/>
</dbReference>
<dbReference type="STRING" id="398579.Spea_2082"/>
<dbReference type="GO" id="GO:0000270">
    <property type="term" value="P:peptidoglycan metabolic process"/>
    <property type="evidence" value="ECO:0007669"/>
    <property type="project" value="TreeGrafter"/>
</dbReference>
<dbReference type="Proteomes" id="UP000002608">
    <property type="component" value="Chromosome"/>
</dbReference>
<evidence type="ECO:0000256" key="2">
    <source>
        <dbReference type="ARBA" id="ARBA00022801"/>
    </source>
</evidence>
<evidence type="ECO:0000313" key="4">
    <source>
        <dbReference type="Proteomes" id="UP000002608"/>
    </source>
</evidence>
<dbReference type="InterPro" id="IPR012338">
    <property type="entry name" value="Beta-lactam/transpept-like"/>
</dbReference>
<protein>
    <submittedName>
        <fullName evidence="3">D-alanyl-D-alanine carboxypeptidase/D-alanyl-D-alanine-endopeptidase</fullName>
        <ecNumber evidence="3">3.4.16.4</ecNumber>
    </submittedName>
</protein>
<sequence>MLFVTPVLANDYLTNIVKIIEPKTSQTAIIVSPLDNNAKDLKADVGFRKDAERLFVPASTMKLLTAVAATKALGRDFSFTTQIDSFVGIKNNRIEGDLFLRFDGDPTLTTNDLRQLFKLLQKQGLKHIEGNLYLVGDQQETLQAPGWVWDDLGICYAAPVSRYILNQNCVKAKLAPTLADNQSKLTFSQFEPISITNTAVFDKVDDIPFCELSLQRHSNNQFALSGCYAGQKPLKLSIAISDPALYAQNSLTNMLENLGISINGNVLLTSKRPANTLLLAQHKSKPLSDLTDTMLLKSDNLIADSLLKRLGQHIYGVPGSFINGSTAMKQILTDQGIDLSSANIVDGSGLSRYNLLSAQQLSQVLLLIKQDKQLNFLIDQLPIAGKTGTLAYRSGYTSLPLKGIVLAKTGSMMGVANLAGFIKQDGQLTQAFVILENGHSPSVKKTEVAPFNVLFLQSMLQKSQP</sequence>
<keyword evidence="3" id="KW-0645">Protease</keyword>
<comment type="similarity">
    <text evidence="1">Belongs to the peptidase S13 family.</text>
</comment>
<dbReference type="PANTHER" id="PTHR30023:SF0">
    <property type="entry name" value="PENICILLIN-SENSITIVE CARBOXYPEPTIDASE A"/>
    <property type="match status" value="1"/>
</dbReference>
<organism evidence="3 4">
    <name type="scientific">Shewanella pealeana (strain ATCC 700345 / ANG-SQ1)</name>
    <dbReference type="NCBI Taxonomy" id="398579"/>
    <lineage>
        <taxon>Bacteria</taxon>
        <taxon>Pseudomonadati</taxon>
        <taxon>Pseudomonadota</taxon>
        <taxon>Gammaproteobacteria</taxon>
        <taxon>Alteromonadales</taxon>
        <taxon>Shewanellaceae</taxon>
        <taxon>Shewanella</taxon>
    </lineage>
</organism>
<dbReference type="NCBIfam" id="TIGR00666">
    <property type="entry name" value="PBP4"/>
    <property type="match status" value="1"/>
</dbReference>
<dbReference type="InterPro" id="IPR000667">
    <property type="entry name" value="Peptidase_S13"/>
</dbReference>
<dbReference type="PRINTS" id="PR00922">
    <property type="entry name" value="DADACBPTASE3"/>
</dbReference>
<dbReference type="EC" id="3.4.16.4" evidence="3"/>
<dbReference type="AlphaFoldDB" id="A8H4B5"/>
<dbReference type="GO" id="GO:0009002">
    <property type="term" value="F:serine-type D-Ala-D-Ala carboxypeptidase activity"/>
    <property type="evidence" value="ECO:0007669"/>
    <property type="project" value="UniProtKB-EC"/>
</dbReference>
<dbReference type="MEROPS" id="S13.001"/>
<dbReference type="Pfam" id="PF02113">
    <property type="entry name" value="Peptidase_S13"/>
    <property type="match status" value="1"/>
</dbReference>
<gene>
    <name evidence="3" type="ordered locus">Spea_2082</name>
</gene>
<proteinExistence type="inferred from homology"/>
<evidence type="ECO:0000256" key="1">
    <source>
        <dbReference type="ARBA" id="ARBA00006096"/>
    </source>
</evidence>
<dbReference type="PANTHER" id="PTHR30023">
    <property type="entry name" value="D-ALANYL-D-ALANINE CARBOXYPEPTIDASE"/>
    <property type="match status" value="1"/>
</dbReference>
<reference evidence="3 4" key="1">
    <citation type="submission" date="2007-10" db="EMBL/GenBank/DDBJ databases">
        <title>Complete sequence of Shewanella pealeana ATCC 700345.</title>
        <authorList>
            <consortium name="US DOE Joint Genome Institute"/>
            <person name="Copeland A."/>
            <person name="Lucas S."/>
            <person name="Lapidus A."/>
            <person name="Barry K."/>
            <person name="Glavina del Rio T."/>
            <person name="Dalin E."/>
            <person name="Tice H."/>
            <person name="Pitluck S."/>
            <person name="Chertkov O."/>
            <person name="Brettin T."/>
            <person name="Bruce D."/>
            <person name="Detter J.C."/>
            <person name="Han C."/>
            <person name="Schmutz J."/>
            <person name="Larimer F."/>
            <person name="Land M."/>
            <person name="Hauser L."/>
            <person name="Kyrpides N."/>
            <person name="Kim E."/>
            <person name="Zhao J.-S.Z."/>
            <person name="Manno D."/>
            <person name="Hawari J."/>
            <person name="Richardson P."/>
        </authorList>
    </citation>
    <scope>NUCLEOTIDE SEQUENCE [LARGE SCALE GENOMIC DNA]</scope>
    <source>
        <strain evidence="4">ATCC 700345 / ANG-SQ1</strain>
    </source>
</reference>
<dbReference type="GO" id="GO:0006508">
    <property type="term" value="P:proteolysis"/>
    <property type="evidence" value="ECO:0007669"/>
    <property type="project" value="InterPro"/>
</dbReference>
<keyword evidence="3" id="KW-0121">Carboxypeptidase</keyword>
<evidence type="ECO:0000313" key="3">
    <source>
        <dbReference type="EMBL" id="ABV87402.1"/>
    </source>
</evidence>
<accession>A8H4B5</accession>